<accession>A0AAW7LZG5</accession>
<keyword evidence="2 5" id="KW-0812">Transmembrane</keyword>
<keyword evidence="3 5" id="KW-1133">Transmembrane helix</keyword>
<dbReference type="InterPro" id="IPR024163">
    <property type="entry name" value="Aerotolerance_reg_N"/>
</dbReference>
<keyword evidence="4 5" id="KW-0472">Membrane</keyword>
<evidence type="ECO:0000256" key="1">
    <source>
        <dbReference type="ARBA" id="ARBA00022475"/>
    </source>
</evidence>
<dbReference type="Proteomes" id="UP001172737">
    <property type="component" value="Unassembled WGS sequence"/>
</dbReference>
<keyword evidence="1" id="KW-1003">Cell membrane</keyword>
<reference evidence="7" key="1">
    <citation type="submission" date="2023-06" db="EMBL/GenBank/DDBJ databases">
        <title>Sysu t00039.</title>
        <authorList>
            <person name="Gao L."/>
            <person name="Fang B.-Z."/>
            <person name="Li W.-J."/>
        </authorList>
    </citation>
    <scope>NUCLEOTIDE SEQUENCE</scope>
    <source>
        <strain evidence="7">SYSU T00039</strain>
    </source>
</reference>
<dbReference type="RefSeq" id="WP_301144201.1">
    <property type="nucleotide sequence ID" value="NZ_JAUHPX010000001.1"/>
</dbReference>
<sequence>MSLAWPFALAALLAVPLLALVWLVMRRRRRRTAVRVSSLRLARAANGPSSRARTWVPAALLGVGMLLAGVAVARPQTTVDVATSESTMMLAIDVSSSMCTTDVDPNRLIAAQEAAVEFIEAQPEGTRIGIVAFSSIAGVVASPTSDKDDLVAAVDSLTTSRGTAIGQAILASIDAIASIDPDVAPTGVEVEATSTSADQDDDAGYAAETIVVLTDGSNSTGVEPVTAAEEAAARGLRVYTIGFGTTESASSSCSAGQVDTSQLMGGGGGGGGQTIDVATLQEVADLTGGEYFSADAADSLTEVLLDLPEVVDVQQEKVDVGNWFVLGAAGSAAAGVALSLWWGRTRRPQRAATTP</sequence>
<comment type="caution">
    <text evidence="7">The sequence shown here is derived from an EMBL/GenBank/DDBJ whole genome shotgun (WGS) entry which is preliminary data.</text>
</comment>
<evidence type="ECO:0000256" key="2">
    <source>
        <dbReference type="ARBA" id="ARBA00022692"/>
    </source>
</evidence>
<evidence type="ECO:0000256" key="5">
    <source>
        <dbReference type="SAM" id="Phobius"/>
    </source>
</evidence>
<dbReference type="InterPro" id="IPR050768">
    <property type="entry name" value="UPF0353/GerABKA_families"/>
</dbReference>
<evidence type="ECO:0000256" key="3">
    <source>
        <dbReference type="ARBA" id="ARBA00022989"/>
    </source>
</evidence>
<name>A0AAW7LZG5_9MICO</name>
<evidence type="ECO:0000256" key="4">
    <source>
        <dbReference type="ARBA" id="ARBA00023136"/>
    </source>
</evidence>
<evidence type="ECO:0000313" key="7">
    <source>
        <dbReference type="EMBL" id="MDN4486619.1"/>
    </source>
</evidence>
<evidence type="ECO:0000313" key="8">
    <source>
        <dbReference type="Proteomes" id="UP001172737"/>
    </source>
</evidence>
<proteinExistence type="predicted"/>
<dbReference type="SUPFAM" id="SSF53300">
    <property type="entry name" value="vWA-like"/>
    <property type="match status" value="1"/>
</dbReference>
<evidence type="ECO:0000259" key="6">
    <source>
        <dbReference type="PROSITE" id="PS50234"/>
    </source>
</evidence>
<dbReference type="PANTHER" id="PTHR22550:SF5">
    <property type="entry name" value="LEUCINE ZIPPER PROTEIN 4"/>
    <property type="match status" value="1"/>
</dbReference>
<dbReference type="EMBL" id="JAUHPX010000001">
    <property type="protein sequence ID" value="MDN4486619.1"/>
    <property type="molecule type" value="Genomic_DNA"/>
</dbReference>
<feature type="domain" description="VWFA" evidence="6">
    <location>
        <begin position="87"/>
        <end position="307"/>
    </location>
</feature>
<dbReference type="Gene3D" id="3.40.50.410">
    <property type="entry name" value="von Willebrand factor, type A domain"/>
    <property type="match status" value="1"/>
</dbReference>
<gene>
    <name evidence="7" type="ORF">QQX10_00390</name>
</gene>
<feature type="transmembrane region" description="Helical" evidence="5">
    <location>
        <begin position="55"/>
        <end position="73"/>
    </location>
</feature>
<dbReference type="InterPro" id="IPR002035">
    <property type="entry name" value="VWF_A"/>
</dbReference>
<feature type="transmembrane region" description="Helical" evidence="5">
    <location>
        <begin position="323"/>
        <end position="342"/>
    </location>
</feature>
<dbReference type="Pfam" id="PF07584">
    <property type="entry name" value="BatA"/>
    <property type="match status" value="1"/>
</dbReference>
<dbReference type="SMART" id="SM00327">
    <property type="entry name" value="VWA"/>
    <property type="match status" value="1"/>
</dbReference>
<dbReference type="PANTHER" id="PTHR22550">
    <property type="entry name" value="SPORE GERMINATION PROTEIN"/>
    <property type="match status" value="1"/>
</dbReference>
<dbReference type="PROSITE" id="PS50234">
    <property type="entry name" value="VWFA"/>
    <property type="match status" value="1"/>
</dbReference>
<feature type="transmembrane region" description="Helical" evidence="5">
    <location>
        <begin position="6"/>
        <end position="25"/>
    </location>
</feature>
<dbReference type="AlphaFoldDB" id="A0AAW7LZG5"/>
<dbReference type="InterPro" id="IPR036465">
    <property type="entry name" value="vWFA_dom_sf"/>
</dbReference>
<keyword evidence="8" id="KW-1185">Reference proteome</keyword>
<organism evidence="7 8">
    <name type="scientific">Demequina lignilytica</name>
    <dbReference type="NCBI Taxonomy" id="3051663"/>
    <lineage>
        <taxon>Bacteria</taxon>
        <taxon>Bacillati</taxon>
        <taxon>Actinomycetota</taxon>
        <taxon>Actinomycetes</taxon>
        <taxon>Micrococcales</taxon>
        <taxon>Demequinaceae</taxon>
        <taxon>Demequina</taxon>
    </lineage>
</organism>
<dbReference type="Pfam" id="PF13519">
    <property type="entry name" value="VWA_2"/>
    <property type="match status" value="1"/>
</dbReference>
<protein>
    <submittedName>
        <fullName evidence="7">VWA domain-containing protein</fullName>
    </submittedName>
</protein>